<dbReference type="RefSeq" id="WP_197937861.1">
    <property type="nucleotide sequence ID" value="NZ_AP022870.1"/>
</dbReference>
<dbReference type="SUPFAM" id="SSF52467">
    <property type="entry name" value="DHS-like NAD/FAD-binding domain"/>
    <property type="match status" value="1"/>
</dbReference>
<evidence type="ECO:0000259" key="5">
    <source>
        <dbReference type="Pfam" id="PF02775"/>
    </source>
</evidence>
<dbReference type="EMBL" id="AP022870">
    <property type="protein sequence ID" value="BCB74391.1"/>
    <property type="molecule type" value="Genomic_DNA"/>
</dbReference>
<dbReference type="AlphaFoldDB" id="A0A6F8XKS6"/>
<dbReference type="GO" id="GO:0030976">
    <property type="term" value="F:thiamine pyrophosphate binding"/>
    <property type="evidence" value="ECO:0007669"/>
    <property type="project" value="InterPro"/>
</dbReference>
<dbReference type="GO" id="GO:0003984">
    <property type="term" value="F:acetolactate synthase activity"/>
    <property type="evidence" value="ECO:0007669"/>
    <property type="project" value="TreeGrafter"/>
</dbReference>
<protein>
    <submittedName>
        <fullName evidence="7">Benzoylformate decarboxylase</fullName>
    </submittedName>
</protein>
<feature type="domain" description="Thiamine pyrophosphate enzyme central" evidence="4">
    <location>
        <begin position="190"/>
        <end position="326"/>
    </location>
</feature>
<organism evidence="7 8">
    <name type="scientific">Phytohabitans flavus</name>
    <dbReference type="NCBI Taxonomy" id="1076124"/>
    <lineage>
        <taxon>Bacteria</taxon>
        <taxon>Bacillati</taxon>
        <taxon>Actinomycetota</taxon>
        <taxon>Actinomycetes</taxon>
        <taxon>Micromonosporales</taxon>
        <taxon>Micromonosporaceae</taxon>
    </lineage>
</organism>
<dbReference type="PROSITE" id="PS00187">
    <property type="entry name" value="TPP_ENZYMES"/>
    <property type="match status" value="1"/>
</dbReference>
<evidence type="ECO:0000259" key="6">
    <source>
        <dbReference type="Pfam" id="PF02776"/>
    </source>
</evidence>
<dbReference type="KEGG" id="pfla:Pflav_008010"/>
<dbReference type="PANTHER" id="PTHR18968">
    <property type="entry name" value="THIAMINE PYROPHOSPHATE ENZYMES"/>
    <property type="match status" value="1"/>
</dbReference>
<keyword evidence="8" id="KW-1185">Reference proteome</keyword>
<accession>A0A6F8XKS6</accession>
<dbReference type="InterPro" id="IPR029035">
    <property type="entry name" value="DHS-like_NAD/FAD-binding_dom"/>
</dbReference>
<keyword evidence="2 3" id="KW-0786">Thiamine pyrophosphate</keyword>
<feature type="domain" description="Thiamine pyrophosphate enzyme N-terminal TPP-binding" evidence="6">
    <location>
        <begin position="9"/>
        <end position="110"/>
    </location>
</feature>
<dbReference type="SUPFAM" id="SSF52518">
    <property type="entry name" value="Thiamin diphosphate-binding fold (THDP-binding)"/>
    <property type="match status" value="2"/>
</dbReference>
<dbReference type="InterPro" id="IPR045229">
    <property type="entry name" value="TPP_enz"/>
</dbReference>
<evidence type="ECO:0000313" key="7">
    <source>
        <dbReference type="EMBL" id="BCB74391.1"/>
    </source>
</evidence>
<dbReference type="Gene3D" id="3.40.50.1220">
    <property type="entry name" value="TPP-binding domain"/>
    <property type="match status" value="1"/>
</dbReference>
<proteinExistence type="inferred from homology"/>
<evidence type="ECO:0000313" key="8">
    <source>
        <dbReference type="Proteomes" id="UP000502508"/>
    </source>
</evidence>
<dbReference type="PANTHER" id="PTHR18968:SF133">
    <property type="entry name" value="BENZOYLFORMATE DECARBOXYLASE"/>
    <property type="match status" value="1"/>
</dbReference>
<dbReference type="GO" id="GO:0050660">
    <property type="term" value="F:flavin adenine dinucleotide binding"/>
    <property type="evidence" value="ECO:0007669"/>
    <property type="project" value="TreeGrafter"/>
</dbReference>
<dbReference type="InterPro" id="IPR000399">
    <property type="entry name" value="TPP-bd_CS"/>
</dbReference>
<dbReference type="GO" id="GO:0000287">
    <property type="term" value="F:magnesium ion binding"/>
    <property type="evidence" value="ECO:0007669"/>
    <property type="project" value="InterPro"/>
</dbReference>
<reference evidence="7 8" key="1">
    <citation type="submission" date="2020-03" db="EMBL/GenBank/DDBJ databases">
        <title>Whole genome shotgun sequence of Phytohabitans flavus NBRC 107702.</title>
        <authorList>
            <person name="Komaki H."/>
            <person name="Tamura T."/>
        </authorList>
    </citation>
    <scope>NUCLEOTIDE SEQUENCE [LARGE SCALE GENOMIC DNA]</scope>
    <source>
        <strain evidence="7 8">NBRC 107702</strain>
    </source>
</reference>
<dbReference type="InterPro" id="IPR012000">
    <property type="entry name" value="Thiamin_PyroP_enz_cen_dom"/>
</dbReference>
<dbReference type="Pfam" id="PF02776">
    <property type="entry name" value="TPP_enzyme_N"/>
    <property type="match status" value="1"/>
</dbReference>
<dbReference type="Pfam" id="PF00205">
    <property type="entry name" value="TPP_enzyme_M"/>
    <property type="match status" value="1"/>
</dbReference>
<dbReference type="InterPro" id="IPR011766">
    <property type="entry name" value="TPP_enzyme_TPP-bd"/>
</dbReference>
<dbReference type="Proteomes" id="UP000502508">
    <property type="component" value="Chromosome"/>
</dbReference>
<evidence type="ECO:0000259" key="4">
    <source>
        <dbReference type="Pfam" id="PF00205"/>
    </source>
</evidence>
<gene>
    <name evidence="7" type="ORF">Pflav_008010</name>
</gene>
<dbReference type="Gene3D" id="3.40.50.970">
    <property type="match status" value="2"/>
</dbReference>
<evidence type="ECO:0000256" key="1">
    <source>
        <dbReference type="ARBA" id="ARBA00007812"/>
    </source>
</evidence>
<evidence type="ECO:0000256" key="3">
    <source>
        <dbReference type="RuleBase" id="RU362132"/>
    </source>
</evidence>
<evidence type="ECO:0000256" key="2">
    <source>
        <dbReference type="ARBA" id="ARBA00023052"/>
    </source>
</evidence>
<feature type="domain" description="Thiamine pyrophosphate enzyme TPP-binding" evidence="5">
    <location>
        <begin position="400"/>
        <end position="543"/>
    </location>
</feature>
<reference evidence="7 8" key="2">
    <citation type="submission" date="2020-03" db="EMBL/GenBank/DDBJ databases">
        <authorList>
            <person name="Ichikawa N."/>
            <person name="Kimura A."/>
            <person name="Kitahashi Y."/>
            <person name="Uohara A."/>
        </authorList>
    </citation>
    <scope>NUCLEOTIDE SEQUENCE [LARGE SCALE GENOMIC DNA]</scope>
    <source>
        <strain evidence="7 8">NBRC 107702</strain>
    </source>
</reference>
<comment type="similarity">
    <text evidence="1 3">Belongs to the TPP enzyme family.</text>
</comment>
<dbReference type="InterPro" id="IPR012001">
    <property type="entry name" value="Thiamin_PyroP_enz_TPP-bd_dom"/>
</dbReference>
<name>A0A6F8XKS6_9ACTN</name>
<dbReference type="CDD" id="cd07035">
    <property type="entry name" value="TPP_PYR_POX_like"/>
    <property type="match status" value="1"/>
</dbReference>
<dbReference type="InterPro" id="IPR029061">
    <property type="entry name" value="THDP-binding"/>
</dbReference>
<dbReference type="Pfam" id="PF02775">
    <property type="entry name" value="TPP_enzyme_C"/>
    <property type="match status" value="1"/>
</dbReference>
<sequence length="549" mass="57216">MGTLTTPVQAMLAILRDEGVDRVFGNPGTTELPFTDALAEAPDIEYVLGVHEGSVMAMADGYARATGRPAFVSLHVAAGLANGLVGFLNATRSRTPLVITAGQQDRRHMVQDPMLSGDLVGLAKPVAKHVFDVQHGHDLPIMLRRAFAIAAAPPAGPVFLSIPMDLLAEQAPVEVAERSHRPAWGRAADLDRAVAVLAAATRPAIVAGDGVGRDGAVAELVAVAEALGAVTYHQPMHDGVDFPGSHPLHGGALPPVNAAIRERLTPHDVVFVVGCHAFMAHHYTPVAPVPPDATVVQLDSDQHEIGRNFRVDVGLAGGIRTTLAALADRLAGTVPDAPDRATAAGAIAAARRAKVDAMARAAYGPAPLDPLAAAHAVAAGLPADAVVVEEAITSGVLLREVLTLDRPRSLVHTVGGGLGSGIGAAIGTRLGDPSRPVVAVLGDGCTLFGLQGLWSAARYRVPVTFVVMNNGEYRTLKNTLDSWQSRSTRTGQYIGLDLDPPVLDFTRVAEFFGIEAVRITDADHLVDVVAKATESPTPLLIDVPITGHS</sequence>
<dbReference type="CDD" id="cd02002">
    <property type="entry name" value="TPP_BFDC"/>
    <property type="match status" value="1"/>
</dbReference>